<sequence length="151" mass="16546">MLIKVLLVFILNAICVFSQPATLWEVSDLERIATHINPGGEEIDNRYIEPNYGFGYASVSVPGCPKSIEGNPWLYYGQPPRCFLAGIQGPCFQNQHLEPQRQTPYGICIDNTPGSLTVGGPSGITTIPCDGVYSHYLRRCLSSLRLTGNIG</sequence>
<keyword evidence="1" id="KW-0732">Signal</keyword>
<feature type="chain" id="PRO_5047358344" evidence="1">
    <location>
        <begin position="19"/>
        <end position="151"/>
    </location>
</feature>
<gene>
    <name evidence="2" type="ORF">ODALV1_LOCUS7905</name>
</gene>
<reference evidence="2 3" key="1">
    <citation type="submission" date="2024-08" db="EMBL/GenBank/DDBJ databases">
        <authorList>
            <person name="Cucini C."/>
            <person name="Frati F."/>
        </authorList>
    </citation>
    <scope>NUCLEOTIDE SEQUENCE [LARGE SCALE GENOMIC DNA]</scope>
</reference>
<protein>
    <submittedName>
        <fullName evidence="2">Uncharacterized protein</fullName>
    </submittedName>
</protein>
<proteinExistence type="predicted"/>
<accession>A0ABP1Q7X9</accession>
<dbReference type="EMBL" id="CAXLJM020000024">
    <property type="protein sequence ID" value="CAL8091325.1"/>
    <property type="molecule type" value="Genomic_DNA"/>
</dbReference>
<evidence type="ECO:0000256" key="1">
    <source>
        <dbReference type="SAM" id="SignalP"/>
    </source>
</evidence>
<feature type="signal peptide" evidence="1">
    <location>
        <begin position="1"/>
        <end position="18"/>
    </location>
</feature>
<keyword evidence="3" id="KW-1185">Reference proteome</keyword>
<organism evidence="2 3">
    <name type="scientific">Orchesella dallaii</name>
    <dbReference type="NCBI Taxonomy" id="48710"/>
    <lineage>
        <taxon>Eukaryota</taxon>
        <taxon>Metazoa</taxon>
        <taxon>Ecdysozoa</taxon>
        <taxon>Arthropoda</taxon>
        <taxon>Hexapoda</taxon>
        <taxon>Collembola</taxon>
        <taxon>Entomobryomorpha</taxon>
        <taxon>Entomobryoidea</taxon>
        <taxon>Orchesellidae</taxon>
        <taxon>Orchesellinae</taxon>
        <taxon>Orchesella</taxon>
    </lineage>
</organism>
<name>A0ABP1Q7X9_9HEXA</name>
<evidence type="ECO:0000313" key="3">
    <source>
        <dbReference type="Proteomes" id="UP001642540"/>
    </source>
</evidence>
<comment type="caution">
    <text evidence="2">The sequence shown here is derived from an EMBL/GenBank/DDBJ whole genome shotgun (WGS) entry which is preliminary data.</text>
</comment>
<evidence type="ECO:0000313" key="2">
    <source>
        <dbReference type="EMBL" id="CAL8091325.1"/>
    </source>
</evidence>
<dbReference type="Proteomes" id="UP001642540">
    <property type="component" value="Unassembled WGS sequence"/>
</dbReference>